<accession>A0A974CTF3</accession>
<feature type="region of interest" description="Disordered" evidence="1">
    <location>
        <begin position="1"/>
        <end position="47"/>
    </location>
</feature>
<sequence length="47" mass="5240">EENMSASSLLQDTAINTETETKHGLQKEDFLEMMSPGSPVGEEDKRK</sequence>
<name>A0A974CTF3_XENLA</name>
<protein>
    <submittedName>
        <fullName evidence="2">Uncharacterized protein</fullName>
    </submittedName>
</protein>
<dbReference type="EMBL" id="CM004475">
    <property type="protein sequence ID" value="OCT78041.1"/>
    <property type="molecule type" value="Genomic_DNA"/>
</dbReference>
<gene>
    <name evidence="2" type="ORF">XELAEV_180291383mg</name>
</gene>
<feature type="non-terminal residue" evidence="2">
    <location>
        <position position="1"/>
    </location>
</feature>
<dbReference type="AlphaFoldDB" id="A0A974CTF3"/>
<evidence type="ECO:0000313" key="3">
    <source>
        <dbReference type="Proteomes" id="UP000694892"/>
    </source>
</evidence>
<proteinExistence type="predicted"/>
<feature type="compositionally biased region" description="Polar residues" evidence="1">
    <location>
        <begin position="1"/>
        <end position="18"/>
    </location>
</feature>
<organism evidence="2 3">
    <name type="scientific">Xenopus laevis</name>
    <name type="common">African clawed frog</name>
    <dbReference type="NCBI Taxonomy" id="8355"/>
    <lineage>
        <taxon>Eukaryota</taxon>
        <taxon>Metazoa</taxon>
        <taxon>Chordata</taxon>
        <taxon>Craniata</taxon>
        <taxon>Vertebrata</taxon>
        <taxon>Euteleostomi</taxon>
        <taxon>Amphibia</taxon>
        <taxon>Batrachia</taxon>
        <taxon>Anura</taxon>
        <taxon>Pipoidea</taxon>
        <taxon>Pipidae</taxon>
        <taxon>Xenopodinae</taxon>
        <taxon>Xenopus</taxon>
        <taxon>Xenopus</taxon>
    </lineage>
</organism>
<reference evidence="3" key="1">
    <citation type="journal article" date="2016" name="Nature">
        <title>Genome evolution in the allotetraploid frog Xenopus laevis.</title>
        <authorList>
            <person name="Session A.M."/>
            <person name="Uno Y."/>
            <person name="Kwon T."/>
            <person name="Chapman J.A."/>
            <person name="Toyoda A."/>
            <person name="Takahashi S."/>
            <person name="Fukui A."/>
            <person name="Hikosaka A."/>
            <person name="Suzuki A."/>
            <person name="Kondo M."/>
            <person name="van Heeringen S.J."/>
            <person name="Quigley I."/>
            <person name="Heinz S."/>
            <person name="Ogino H."/>
            <person name="Ochi H."/>
            <person name="Hellsten U."/>
            <person name="Lyons J.B."/>
            <person name="Simakov O."/>
            <person name="Putnam N."/>
            <person name="Stites J."/>
            <person name="Kuroki Y."/>
            <person name="Tanaka T."/>
            <person name="Michiue T."/>
            <person name="Watanabe M."/>
            <person name="Bogdanovic O."/>
            <person name="Lister R."/>
            <person name="Georgiou G."/>
            <person name="Paranjpe S.S."/>
            <person name="van Kruijsbergen I."/>
            <person name="Shu S."/>
            <person name="Carlson J."/>
            <person name="Kinoshita T."/>
            <person name="Ohta Y."/>
            <person name="Mawaribuchi S."/>
            <person name="Jenkins J."/>
            <person name="Grimwood J."/>
            <person name="Schmutz J."/>
            <person name="Mitros T."/>
            <person name="Mozaffari S.V."/>
            <person name="Suzuki Y."/>
            <person name="Haramoto Y."/>
            <person name="Yamamoto T.S."/>
            <person name="Takagi C."/>
            <person name="Heald R."/>
            <person name="Miller K."/>
            <person name="Haudenschild C."/>
            <person name="Kitzman J."/>
            <person name="Nakayama T."/>
            <person name="Izutsu Y."/>
            <person name="Robert J."/>
            <person name="Fortriede J."/>
            <person name="Burns K."/>
            <person name="Lotay V."/>
            <person name="Karimi K."/>
            <person name="Yasuoka Y."/>
            <person name="Dichmann D.S."/>
            <person name="Flajnik M.F."/>
            <person name="Houston D.W."/>
            <person name="Shendure J."/>
            <person name="DuPasquier L."/>
            <person name="Vize P.D."/>
            <person name="Zorn A.M."/>
            <person name="Ito M."/>
            <person name="Marcotte E.M."/>
            <person name="Wallingford J.B."/>
            <person name="Ito Y."/>
            <person name="Asashima M."/>
            <person name="Ueno N."/>
            <person name="Matsuda Y."/>
            <person name="Veenstra G.J."/>
            <person name="Fujiyama A."/>
            <person name="Harland R.M."/>
            <person name="Taira M."/>
            <person name="Rokhsar D.S."/>
        </authorList>
    </citation>
    <scope>NUCLEOTIDE SEQUENCE [LARGE SCALE GENOMIC DNA]</scope>
    <source>
        <strain evidence="3">J</strain>
    </source>
</reference>
<evidence type="ECO:0000313" key="2">
    <source>
        <dbReference type="EMBL" id="OCT78041.1"/>
    </source>
</evidence>
<feature type="non-terminal residue" evidence="2">
    <location>
        <position position="47"/>
    </location>
</feature>
<evidence type="ECO:0000256" key="1">
    <source>
        <dbReference type="SAM" id="MobiDB-lite"/>
    </source>
</evidence>
<feature type="compositionally biased region" description="Basic and acidic residues" evidence="1">
    <location>
        <begin position="19"/>
        <end position="30"/>
    </location>
</feature>
<dbReference type="Proteomes" id="UP000694892">
    <property type="component" value="Chromosome 5S"/>
</dbReference>